<comment type="subcellular location">
    <subcellularLocation>
        <location evidence="6">Cytoplasm</location>
    </subcellularLocation>
</comment>
<keyword evidence="4 6" id="KW-0808">Transferase</keyword>
<proteinExistence type="inferred from homology"/>
<dbReference type="PROSITE" id="PS01296">
    <property type="entry name" value="RSMI"/>
    <property type="match status" value="1"/>
</dbReference>
<dbReference type="Gene3D" id="3.40.1010.10">
    <property type="entry name" value="Cobalt-precorrin-4 Transmethylase, Domain 1"/>
    <property type="match status" value="1"/>
</dbReference>
<gene>
    <name evidence="6 8" type="primary">rsmI</name>
    <name evidence="8" type="ORF">JQS43_21670</name>
</gene>
<dbReference type="Gene3D" id="3.30.950.10">
    <property type="entry name" value="Methyltransferase, Cobalt-precorrin-4 Transmethylase, Domain 2"/>
    <property type="match status" value="1"/>
</dbReference>
<dbReference type="EC" id="2.1.1.198" evidence="6"/>
<dbReference type="KEGG" id="nhy:JQS43_21670"/>
<feature type="domain" description="Tetrapyrrole methylase" evidence="7">
    <location>
        <begin position="17"/>
        <end position="216"/>
    </location>
</feature>
<evidence type="ECO:0000256" key="5">
    <source>
        <dbReference type="ARBA" id="ARBA00022691"/>
    </source>
</evidence>
<evidence type="ECO:0000313" key="8">
    <source>
        <dbReference type="EMBL" id="QSB14112.1"/>
    </source>
</evidence>
<evidence type="ECO:0000313" key="9">
    <source>
        <dbReference type="Proteomes" id="UP000662857"/>
    </source>
</evidence>
<keyword evidence="5 6" id="KW-0949">S-adenosyl-L-methionine</keyword>
<dbReference type="InterPro" id="IPR000878">
    <property type="entry name" value="4pyrrol_Mease"/>
</dbReference>
<dbReference type="AlphaFoldDB" id="A0A895YD56"/>
<dbReference type="PIRSF" id="PIRSF005917">
    <property type="entry name" value="MTase_YraL"/>
    <property type="match status" value="1"/>
</dbReference>
<dbReference type="PANTHER" id="PTHR46111">
    <property type="entry name" value="RIBOSOMAL RNA SMALL SUBUNIT METHYLTRANSFERASE I"/>
    <property type="match status" value="1"/>
</dbReference>
<comment type="catalytic activity">
    <reaction evidence="6">
        <text>cytidine(1402) in 16S rRNA + S-adenosyl-L-methionine = 2'-O-methylcytidine(1402) in 16S rRNA + S-adenosyl-L-homocysteine + H(+)</text>
        <dbReference type="Rhea" id="RHEA:42924"/>
        <dbReference type="Rhea" id="RHEA-COMP:10285"/>
        <dbReference type="Rhea" id="RHEA-COMP:10286"/>
        <dbReference type="ChEBI" id="CHEBI:15378"/>
        <dbReference type="ChEBI" id="CHEBI:57856"/>
        <dbReference type="ChEBI" id="CHEBI:59789"/>
        <dbReference type="ChEBI" id="CHEBI:74495"/>
        <dbReference type="ChEBI" id="CHEBI:82748"/>
        <dbReference type="EC" id="2.1.1.198"/>
    </reaction>
</comment>
<evidence type="ECO:0000256" key="3">
    <source>
        <dbReference type="ARBA" id="ARBA00022603"/>
    </source>
</evidence>
<dbReference type="InterPro" id="IPR035996">
    <property type="entry name" value="4pyrrol_Methylase_sf"/>
</dbReference>
<comment type="similarity">
    <text evidence="6">Belongs to the methyltransferase superfamily. RsmI family.</text>
</comment>
<dbReference type="FunFam" id="3.40.1010.10:FF:000007">
    <property type="entry name" value="Ribosomal RNA small subunit methyltransferase I"/>
    <property type="match status" value="1"/>
</dbReference>
<sequence length="305" mass="32374">MATPSKAPGARDPSAGTLYLVPTPIGNPRDITLRAIDVLSQVDVVGSEDTRHTQRLLKSLGIEVRLLSYHDHNEDTRSRQLVASLLAGMDVALVSDAGTPLVNDPGYRIVTAAITAGVRVCPLPGANAPVTALVGSGLPSSHFYYGGFLPRKGAARRAALASLRMNQATLVFFEAPHRILATLADLLTVLGDRQAALGRNLSKDDEEFLRGPLSTLHSGLAAAEVVRGQFTVVVAGADEASADETRTLADQLIRAMVKHGGTGRFVRDVVRDVSGLPRNWIYEQVQLAEQRSVGGGPGSRSTETD</sequence>
<organism evidence="8 9">
    <name type="scientific">Natronosporangium hydrolyticum</name>
    <dbReference type="NCBI Taxonomy" id="2811111"/>
    <lineage>
        <taxon>Bacteria</taxon>
        <taxon>Bacillati</taxon>
        <taxon>Actinomycetota</taxon>
        <taxon>Actinomycetes</taxon>
        <taxon>Micromonosporales</taxon>
        <taxon>Micromonosporaceae</taxon>
        <taxon>Natronosporangium</taxon>
    </lineage>
</organism>
<keyword evidence="9" id="KW-1185">Reference proteome</keyword>
<dbReference type="HAMAP" id="MF_01877">
    <property type="entry name" value="16SrRNA_methyltr_I"/>
    <property type="match status" value="1"/>
</dbReference>
<dbReference type="InterPro" id="IPR014777">
    <property type="entry name" value="4pyrrole_Mease_sub1"/>
</dbReference>
<evidence type="ECO:0000256" key="4">
    <source>
        <dbReference type="ARBA" id="ARBA00022679"/>
    </source>
</evidence>
<keyword evidence="2 6" id="KW-0698">rRNA processing</keyword>
<dbReference type="NCBIfam" id="TIGR00096">
    <property type="entry name" value="16S rRNA (cytidine(1402)-2'-O)-methyltransferase"/>
    <property type="match status" value="1"/>
</dbReference>
<dbReference type="SUPFAM" id="SSF53790">
    <property type="entry name" value="Tetrapyrrole methylase"/>
    <property type="match status" value="1"/>
</dbReference>
<dbReference type="Pfam" id="PF00590">
    <property type="entry name" value="TP_methylase"/>
    <property type="match status" value="1"/>
</dbReference>
<evidence type="ECO:0000256" key="1">
    <source>
        <dbReference type="ARBA" id="ARBA00022490"/>
    </source>
</evidence>
<keyword evidence="3 6" id="KW-0489">Methyltransferase</keyword>
<dbReference type="FunFam" id="3.30.950.10:FF:000002">
    <property type="entry name" value="Ribosomal RNA small subunit methyltransferase I"/>
    <property type="match status" value="1"/>
</dbReference>
<dbReference type="EMBL" id="CP070499">
    <property type="protein sequence ID" value="QSB14112.1"/>
    <property type="molecule type" value="Genomic_DNA"/>
</dbReference>
<dbReference type="Proteomes" id="UP000662857">
    <property type="component" value="Chromosome"/>
</dbReference>
<protein>
    <recommendedName>
        <fullName evidence="6">Ribosomal RNA small subunit methyltransferase I</fullName>
        <ecNumber evidence="6">2.1.1.198</ecNumber>
    </recommendedName>
    <alternativeName>
        <fullName evidence="6">16S rRNA 2'-O-ribose C1402 methyltransferase</fullName>
    </alternativeName>
    <alternativeName>
        <fullName evidence="6">rRNA (cytidine-2'-O-)-methyltransferase RsmI</fullName>
    </alternativeName>
</protein>
<comment type="function">
    <text evidence="6">Catalyzes the 2'-O-methylation of the ribose of cytidine 1402 (C1402) in 16S rRNA.</text>
</comment>
<dbReference type="GO" id="GO:0070677">
    <property type="term" value="F:rRNA (cytosine-2'-O-)-methyltransferase activity"/>
    <property type="evidence" value="ECO:0007669"/>
    <property type="project" value="UniProtKB-UniRule"/>
</dbReference>
<evidence type="ECO:0000256" key="2">
    <source>
        <dbReference type="ARBA" id="ARBA00022552"/>
    </source>
</evidence>
<accession>A0A895YD56</accession>
<keyword evidence="1 6" id="KW-0963">Cytoplasm</keyword>
<reference evidence="8" key="1">
    <citation type="submission" date="2021-02" db="EMBL/GenBank/DDBJ databases">
        <title>Natrosporangium hydrolyticum gen. nov., sp. nov, a haloalkaliphilic actinobacterium from a soda solonchak soil.</title>
        <authorList>
            <person name="Sorokin D.Y."/>
            <person name="Khijniak T.V."/>
            <person name="Zakharycheva A.P."/>
            <person name="Boueva O.V."/>
            <person name="Ariskina E.V."/>
            <person name="Hahnke R.L."/>
            <person name="Bunk B."/>
            <person name="Sproer C."/>
            <person name="Schumann P."/>
            <person name="Evtushenko L.I."/>
            <person name="Kublanov I.V."/>
        </authorList>
    </citation>
    <scope>NUCLEOTIDE SEQUENCE</scope>
    <source>
        <strain evidence="8">DSM 106523</strain>
    </source>
</reference>
<dbReference type="GO" id="GO:0005737">
    <property type="term" value="C:cytoplasm"/>
    <property type="evidence" value="ECO:0007669"/>
    <property type="project" value="UniProtKB-SubCell"/>
</dbReference>
<dbReference type="InterPro" id="IPR008189">
    <property type="entry name" value="rRNA_ssu_MeTfrase_I"/>
</dbReference>
<evidence type="ECO:0000259" key="7">
    <source>
        <dbReference type="Pfam" id="PF00590"/>
    </source>
</evidence>
<evidence type="ECO:0000256" key="6">
    <source>
        <dbReference type="HAMAP-Rule" id="MF_01877"/>
    </source>
</evidence>
<dbReference type="InterPro" id="IPR018063">
    <property type="entry name" value="SAM_MeTrfase_RsmI_CS"/>
</dbReference>
<name>A0A895YD56_9ACTN</name>
<dbReference type="PANTHER" id="PTHR46111:SF1">
    <property type="entry name" value="RIBOSOMAL RNA SMALL SUBUNIT METHYLTRANSFERASE I"/>
    <property type="match status" value="1"/>
</dbReference>
<dbReference type="InterPro" id="IPR014776">
    <property type="entry name" value="4pyrrole_Mease_sub2"/>
</dbReference>
<dbReference type="CDD" id="cd11648">
    <property type="entry name" value="RsmI"/>
    <property type="match status" value="1"/>
</dbReference>